<reference evidence="1 2" key="1">
    <citation type="submission" date="2020-08" db="EMBL/GenBank/DDBJ databases">
        <title>Genomic Encyclopedia of Type Strains, Phase III (KMG-III): the genomes of soil and plant-associated and newly described type strains.</title>
        <authorList>
            <person name="Whitman W."/>
        </authorList>
    </citation>
    <scope>NUCLEOTIDE SEQUENCE [LARGE SCALE GENOMIC DNA]</scope>
    <source>
        <strain evidence="1 2">CECT 4462</strain>
    </source>
</reference>
<gene>
    <name evidence="1" type="ORF">FHR87_003775</name>
</gene>
<dbReference type="Proteomes" id="UP000549250">
    <property type="component" value="Unassembled WGS sequence"/>
</dbReference>
<dbReference type="RefSeq" id="WP_183168179.1">
    <property type="nucleotide sequence ID" value="NZ_JACHXI010000035.1"/>
</dbReference>
<proteinExistence type="predicted"/>
<comment type="caution">
    <text evidence="1">The sequence shown here is derived from an EMBL/GenBank/DDBJ whole genome shotgun (WGS) entry which is preliminary data.</text>
</comment>
<name>A0A839T8A5_AZOMA</name>
<organism evidence="1 2">
    <name type="scientific">Azomonas macrocytogenes</name>
    <name type="common">Azotobacter macrocytogenes</name>
    <dbReference type="NCBI Taxonomy" id="69962"/>
    <lineage>
        <taxon>Bacteria</taxon>
        <taxon>Pseudomonadati</taxon>
        <taxon>Pseudomonadota</taxon>
        <taxon>Gammaproteobacteria</taxon>
        <taxon>Pseudomonadales</taxon>
        <taxon>Pseudomonadaceae</taxon>
        <taxon>Azomonas</taxon>
    </lineage>
</organism>
<protein>
    <submittedName>
        <fullName evidence="1">Uncharacterized protein YaaW (UPF0174 family)</fullName>
    </submittedName>
</protein>
<evidence type="ECO:0000313" key="2">
    <source>
        <dbReference type="Proteomes" id="UP000549250"/>
    </source>
</evidence>
<keyword evidence="2" id="KW-1185">Reference proteome</keyword>
<dbReference type="AlphaFoldDB" id="A0A839T8A5"/>
<evidence type="ECO:0000313" key="1">
    <source>
        <dbReference type="EMBL" id="MBB3105339.1"/>
    </source>
</evidence>
<dbReference type="EMBL" id="JACHXI010000035">
    <property type="protein sequence ID" value="MBB3105339.1"/>
    <property type="molecule type" value="Genomic_DNA"/>
</dbReference>
<sequence length="132" mass="15015">MMVATISTYEVLESASNEDLQPLVEYILKTSTTEMLSIKDVYKRHQPNHKRYTDEILEEIRLFGGNSFANLFRSSGPEYLEVVQDVAKKFGVKEVDSYGLVELEEELIQTILRSCPEKVFRAGAGRYGGDSR</sequence>
<accession>A0A839T8A5</accession>